<comment type="subcellular location">
    <subcellularLocation>
        <location evidence="2">Cytoplasm</location>
    </subcellularLocation>
    <subcellularLocation>
        <location evidence="1">Nucleus</location>
    </subcellularLocation>
</comment>
<feature type="compositionally biased region" description="Basic residues" evidence="6">
    <location>
        <begin position="39"/>
        <end position="54"/>
    </location>
</feature>
<evidence type="ECO:0000313" key="7">
    <source>
        <dbReference type="EMBL" id="GFH46108.1"/>
    </source>
</evidence>
<name>A0AAD3CI84_9STRA</name>
<dbReference type="GO" id="GO:0005634">
    <property type="term" value="C:nucleus"/>
    <property type="evidence" value="ECO:0007669"/>
    <property type="project" value="UniProtKB-SubCell"/>
</dbReference>
<dbReference type="GO" id="GO:0005737">
    <property type="term" value="C:cytoplasm"/>
    <property type="evidence" value="ECO:0007669"/>
    <property type="project" value="UniProtKB-SubCell"/>
</dbReference>
<evidence type="ECO:0000256" key="6">
    <source>
        <dbReference type="SAM" id="MobiDB-lite"/>
    </source>
</evidence>
<dbReference type="InterPro" id="IPR029404">
    <property type="entry name" value="CDIN1"/>
</dbReference>
<keyword evidence="3" id="KW-0963">Cytoplasm</keyword>
<evidence type="ECO:0000256" key="3">
    <source>
        <dbReference type="ARBA" id="ARBA00022490"/>
    </source>
</evidence>
<feature type="region of interest" description="Disordered" evidence="6">
    <location>
        <begin position="1"/>
        <end position="68"/>
    </location>
</feature>
<dbReference type="EMBL" id="BLLK01000022">
    <property type="protein sequence ID" value="GFH46108.1"/>
    <property type="molecule type" value="Genomic_DNA"/>
</dbReference>
<accession>A0AAD3CI84</accession>
<feature type="compositionally biased region" description="Polar residues" evidence="6">
    <location>
        <begin position="18"/>
        <end position="34"/>
    </location>
</feature>
<comment type="caution">
    <text evidence="7">The sequence shown here is derived from an EMBL/GenBank/DDBJ whole genome shotgun (WGS) entry which is preliminary data.</text>
</comment>
<organism evidence="7 8">
    <name type="scientific">Chaetoceros tenuissimus</name>
    <dbReference type="NCBI Taxonomy" id="426638"/>
    <lineage>
        <taxon>Eukaryota</taxon>
        <taxon>Sar</taxon>
        <taxon>Stramenopiles</taxon>
        <taxon>Ochrophyta</taxon>
        <taxon>Bacillariophyta</taxon>
        <taxon>Coscinodiscophyceae</taxon>
        <taxon>Chaetocerotophycidae</taxon>
        <taxon>Chaetocerotales</taxon>
        <taxon>Chaetocerotaceae</taxon>
        <taxon>Chaetoceros</taxon>
    </lineage>
</organism>
<keyword evidence="8" id="KW-1185">Reference proteome</keyword>
<evidence type="ECO:0000256" key="4">
    <source>
        <dbReference type="ARBA" id="ARBA00023242"/>
    </source>
</evidence>
<evidence type="ECO:0000313" key="8">
    <source>
        <dbReference type="Proteomes" id="UP001054902"/>
    </source>
</evidence>
<evidence type="ECO:0000256" key="1">
    <source>
        <dbReference type="ARBA" id="ARBA00004123"/>
    </source>
</evidence>
<dbReference type="Proteomes" id="UP001054902">
    <property type="component" value="Unassembled WGS sequence"/>
</dbReference>
<gene>
    <name evidence="7" type="ORF">CTEN210_02582</name>
</gene>
<evidence type="ECO:0000256" key="5">
    <source>
        <dbReference type="ARBA" id="ARBA00023480"/>
    </source>
</evidence>
<reference evidence="7 8" key="1">
    <citation type="journal article" date="2021" name="Sci. Rep.">
        <title>The genome of the diatom Chaetoceros tenuissimus carries an ancient integrated fragment of an extant virus.</title>
        <authorList>
            <person name="Hongo Y."/>
            <person name="Kimura K."/>
            <person name="Takaki Y."/>
            <person name="Yoshida Y."/>
            <person name="Baba S."/>
            <person name="Kobayashi G."/>
            <person name="Nagasaki K."/>
            <person name="Hano T."/>
            <person name="Tomaru Y."/>
        </authorList>
    </citation>
    <scope>NUCLEOTIDE SEQUENCE [LARGE SCALE GENOMIC DNA]</scope>
    <source>
        <strain evidence="7 8">NIES-3715</strain>
    </source>
</reference>
<dbReference type="PANTHER" id="PTHR31661">
    <property type="entry name" value="SIMILAR TO CDNA SEQUENCE BC052040"/>
    <property type="match status" value="1"/>
</dbReference>
<keyword evidence="4" id="KW-0539">Nucleus</keyword>
<feature type="compositionally biased region" description="Basic and acidic residues" evidence="6">
    <location>
        <begin position="55"/>
        <end position="64"/>
    </location>
</feature>
<protein>
    <recommendedName>
        <fullName evidence="5">CDAN1-interacting nuclease 1</fullName>
    </recommendedName>
</protein>
<dbReference type="Pfam" id="PF14811">
    <property type="entry name" value="TPD"/>
    <property type="match status" value="1"/>
</dbReference>
<proteinExistence type="predicted"/>
<evidence type="ECO:0000256" key="2">
    <source>
        <dbReference type="ARBA" id="ARBA00004496"/>
    </source>
</evidence>
<sequence>MEKNDTQKQRYHGRKRSLSNTNSQKKVNDASSQVNGSKNRPRRRNNSSNQKKRSHNDSQAENRGLRWRTNFHCPTNAAEESLLPLLLKYGEKERGMMKTQPYFRIKAIRDKCREIHMTPEQAYSMRRTHIMMLNNPNEKFGLLRLGPRGAIRESAELFEEAVAQFLGRQHISYISEEEQKNSHTDGPTPPTPDFLLKEPLLLNGETTIHWIEAKMFYGASNVPQGTPNAVGCVMATVEKYVKHYGQGAIVFSFGCGENLRAKLEEKGVKVLDPSLLNLKQMRDHQKTWCANDKGWILP</sequence>
<dbReference type="PANTHER" id="PTHR31661:SF1">
    <property type="entry name" value="CDAN1-INTERACTING NUCLEASE 1"/>
    <property type="match status" value="1"/>
</dbReference>
<dbReference type="AlphaFoldDB" id="A0AAD3CI84"/>